<evidence type="ECO:0000256" key="1">
    <source>
        <dbReference type="SAM" id="MobiDB-lite"/>
    </source>
</evidence>
<proteinExistence type="predicted"/>
<gene>
    <name evidence="3" type="ORF">CSSPTR1EN2_LOCUS6174</name>
</gene>
<feature type="compositionally biased region" description="Polar residues" evidence="1">
    <location>
        <begin position="49"/>
        <end position="58"/>
    </location>
</feature>
<accession>A0ABP0TPR0</accession>
<protein>
    <submittedName>
        <fullName evidence="3">Uncharacterized protein</fullName>
    </submittedName>
</protein>
<evidence type="ECO:0000313" key="4">
    <source>
        <dbReference type="Proteomes" id="UP001497512"/>
    </source>
</evidence>
<sequence length="67" mass="7425">MSRRRSEKTDQEWGACHCCSLSCSSSLLCCLPLLTHACEGRNTTDCRARSTSADNLPQTLPFMSYPP</sequence>
<keyword evidence="2" id="KW-0732">Signal</keyword>
<feature type="chain" id="PRO_5045116089" evidence="2">
    <location>
        <begin position="38"/>
        <end position="67"/>
    </location>
</feature>
<reference evidence="3" key="1">
    <citation type="submission" date="2024-02" db="EMBL/GenBank/DDBJ databases">
        <authorList>
            <consortium name="ELIXIR-Norway"/>
            <consortium name="Elixir Norway"/>
        </authorList>
    </citation>
    <scope>NUCLEOTIDE SEQUENCE</scope>
</reference>
<dbReference type="EMBL" id="OZ019905">
    <property type="protein sequence ID" value="CAK9201972.1"/>
    <property type="molecule type" value="Genomic_DNA"/>
</dbReference>
<evidence type="ECO:0000256" key="2">
    <source>
        <dbReference type="SAM" id="SignalP"/>
    </source>
</evidence>
<feature type="region of interest" description="Disordered" evidence="1">
    <location>
        <begin position="45"/>
        <end position="67"/>
    </location>
</feature>
<dbReference type="Proteomes" id="UP001497512">
    <property type="component" value="Chromosome 13"/>
</dbReference>
<keyword evidence="4" id="KW-1185">Reference proteome</keyword>
<feature type="signal peptide" evidence="2">
    <location>
        <begin position="1"/>
        <end position="37"/>
    </location>
</feature>
<name>A0ABP0TPR0_9BRYO</name>
<evidence type="ECO:0000313" key="3">
    <source>
        <dbReference type="EMBL" id="CAK9201972.1"/>
    </source>
</evidence>
<organism evidence="3 4">
    <name type="scientific">Sphagnum troendelagicum</name>
    <dbReference type="NCBI Taxonomy" id="128251"/>
    <lineage>
        <taxon>Eukaryota</taxon>
        <taxon>Viridiplantae</taxon>
        <taxon>Streptophyta</taxon>
        <taxon>Embryophyta</taxon>
        <taxon>Bryophyta</taxon>
        <taxon>Sphagnophytina</taxon>
        <taxon>Sphagnopsida</taxon>
        <taxon>Sphagnales</taxon>
        <taxon>Sphagnaceae</taxon>
        <taxon>Sphagnum</taxon>
    </lineage>
</organism>